<comment type="function">
    <text evidence="7">Catalyzes the transfer of the diacylglyceryl group from phosphatidylglycerol to the sulfhydryl group of the N-terminal cysteine of a prolipoprotein, the first step in the formation of mature lipoproteins.</text>
</comment>
<dbReference type="GO" id="GO:0005886">
    <property type="term" value="C:plasma membrane"/>
    <property type="evidence" value="ECO:0007669"/>
    <property type="project" value="UniProtKB-SubCell"/>
</dbReference>
<comment type="subcellular location">
    <subcellularLocation>
        <location evidence="7">Cell membrane</location>
        <topology evidence="7">Multi-pass membrane protein</topology>
    </subcellularLocation>
</comment>
<feature type="transmembrane region" description="Helical" evidence="7">
    <location>
        <begin position="95"/>
        <end position="112"/>
    </location>
</feature>
<proteinExistence type="inferred from homology"/>
<keyword evidence="9" id="KW-1185">Reference proteome</keyword>
<keyword evidence="4 7" id="KW-0812">Transmembrane</keyword>
<dbReference type="PROSITE" id="PS01311">
    <property type="entry name" value="LGT"/>
    <property type="match status" value="1"/>
</dbReference>
<dbReference type="PANTHER" id="PTHR30589">
    <property type="entry name" value="PROLIPOPROTEIN DIACYLGLYCERYL TRANSFERASE"/>
    <property type="match status" value="1"/>
</dbReference>
<organism evidence="8 9">
    <name type="scientific">Syntrophotalea acetylenica</name>
    <name type="common">Pelobacter acetylenicus</name>
    <dbReference type="NCBI Taxonomy" id="29542"/>
    <lineage>
        <taxon>Bacteria</taxon>
        <taxon>Pseudomonadati</taxon>
        <taxon>Thermodesulfobacteriota</taxon>
        <taxon>Desulfuromonadia</taxon>
        <taxon>Desulfuromonadales</taxon>
        <taxon>Syntrophotaleaceae</taxon>
        <taxon>Syntrophotalea</taxon>
    </lineage>
</organism>
<dbReference type="EC" id="2.5.1.145" evidence="7"/>
<evidence type="ECO:0000256" key="7">
    <source>
        <dbReference type="HAMAP-Rule" id="MF_01147"/>
    </source>
</evidence>
<feature type="transmembrane region" description="Helical" evidence="7">
    <location>
        <begin position="227"/>
        <end position="253"/>
    </location>
</feature>
<dbReference type="STRING" id="29542.A6070_08125"/>
<feature type="transmembrane region" description="Helical" evidence="7">
    <location>
        <begin position="52"/>
        <end position="75"/>
    </location>
</feature>
<keyword evidence="8" id="KW-0449">Lipoprotein</keyword>
<keyword evidence="6 7" id="KW-0472">Membrane</keyword>
<dbReference type="PANTHER" id="PTHR30589:SF0">
    <property type="entry name" value="PHOSPHATIDYLGLYCEROL--PROLIPOPROTEIN DIACYLGLYCERYL TRANSFERASE"/>
    <property type="match status" value="1"/>
</dbReference>
<dbReference type="AlphaFoldDB" id="A0A1L3GKC3"/>
<dbReference type="Proteomes" id="UP000182264">
    <property type="component" value="Chromosome"/>
</dbReference>
<evidence type="ECO:0000256" key="5">
    <source>
        <dbReference type="ARBA" id="ARBA00022989"/>
    </source>
</evidence>
<dbReference type="HAMAP" id="MF_01147">
    <property type="entry name" value="Lgt"/>
    <property type="match status" value="1"/>
</dbReference>
<dbReference type="Pfam" id="PF01790">
    <property type="entry name" value="LGT"/>
    <property type="match status" value="1"/>
</dbReference>
<feature type="transmembrane region" description="Helical" evidence="7">
    <location>
        <begin position="20"/>
        <end position="40"/>
    </location>
</feature>
<evidence type="ECO:0000256" key="3">
    <source>
        <dbReference type="ARBA" id="ARBA00022679"/>
    </source>
</evidence>
<dbReference type="NCBIfam" id="TIGR00544">
    <property type="entry name" value="lgt"/>
    <property type="match status" value="1"/>
</dbReference>
<comment type="catalytic activity">
    <reaction evidence="7">
        <text>L-cysteinyl-[prolipoprotein] + a 1,2-diacyl-sn-glycero-3-phospho-(1'-sn-glycerol) = an S-1,2-diacyl-sn-glyceryl-L-cysteinyl-[prolipoprotein] + sn-glycerol 1-phosphate + H(+)</text>
        <dbReference type="Rhea" id="RHEA:56712"/>
        <dbReference type="Rhea" id="RHEA-COMP:14679"/>
        <dbReference type="Rhea" id="RHEA-COMP:14680"/>
        <dbReference type="ChEBI" id="CHEBI:15378"/>
        <dbReference type="ChEBI" id="CHEBI:29950"/>
        <dbReference type="ChEBI" id="CHEBI:57685"/>
        <dbReference type="ChEBI" id="CHEBI:64716"/>
        <dbReference type="ChEBI" id="CHEBI:140658"/>
        <dbReference type="EC" id="2.5.1.145"/>
    </reaction>
</comment>
<comment type="pathway">
    <text evidence="7">Protein modification; lipoprotein biosynthesis (diacylglyceryl transfer).</text>
</comment>
<name>A0A1L3GKC3_SYNAC</name>
<evidence type="ECO:0000256" key="4">
    <source>
        <dbReference type="ARBA" id="ARBA00022692"/>
    </source>
</evidence>
<evidence type="ECO:0000256" key="1">
    <source>
        <dbReference type="ARBA" id="ARBA00007150"/>
    </source>
</evidence>
<feature type="binding site" evidence="7">
    <location>
        <position position="138"/>
    </location>
    <ligand>
        <name>a 1,2-diacyl-sn-glycero-3-phospho-(1'-sn-glycerol)</name>
        <dbReference type="ChEBI" id="CHEBI:64716"/>
    </ligand>
</feature>
<dbReference type="InterPro" id="IPR001640">
    <property type="entry name" value="Lgt"/>
</dbReference>
<feature type="transmembrane region" description="Helical" evidence="7">
    <location>
        <begin position="173"/>
        <end position="191"/>
    </location>
</feature>
<sequence length="260" mass="29024">MSYPHIDPVIFRLGPFAVRWYGMMYLLGFLAAYLIINYLARYRRLDLSSEKVADLLFYCVIGVIAGGRLGYVLFYDPGFYLQHPLQAFAVWQGGMSFHGGLLGVIVAALWWCRRTGIDSLLLGDILVTAATIGLGLGRIGNFINGELWGRVTTLPWGMVFPGAGPLPRHPSQLYEAFFEGIVLFLLLWLLHVRQVAKGVPLFTFLAGYGALRFMLELVREPDAHIGLFWSSVSMGQMLSLPMVMVGLAGILYCRRRGLGR</sequence>
<dbReference type="KEGG" id="pace:A6070_08125"/>
<comment type="similarity">
    <text evidence="1 7">Belongs to the Lgt family.</text>
</comment>
<accession>A0A1L3GKC3</accession>
<evidence type="ECO:0000256" key="6">
    <source>
        <dbReference type="ARBA" id="ARBA00023136"/>
    </source>
</evidence>
<keyword evidence="2 7" id="KW-1003">Cell membrane</keyword>
<feature type="transmembrane region" description="Helical" evidence="7">
    <location>
        <begin position="119"/>
        <end position="139"/>
    </location>
</feature>
<keyword evidence="5 7" id="KW-1133">Transmembrane helix</keyword>
<dbReference type="UniPathway" id="UPA00664"/>
<gene>
    <name evidence="7" type="primary">lgt</name>
    <name evidence="8" type="ORF">A7E75_14100</name>
</gene>
<dbReference type="RefSeq" id="WP_072288201.1">
    <property type="nucleotide sequence ID" value="NZ_CP015455.1"/>
</dbReference>
<keyword evidence="3 7" id="KW-0808">Transferase</keyword>
<dbReference type="GO" id="GO:0042158">
    <property type="term" value="P:lipoprotein biosynthetic process"/>
    <property type="evidence" value="ECO:0007669"/>
    <property type="project" value="UniProtKB-UniRule"/>
</dbReference>
<dbReference type="EMBL" id="CP015518">
    <property type="protein sequence ID" value="APG26379.1"/>
    <property type="molecule type" value="Genomic_DNA"/>
</dbReference>
<evidence type="ECO:0000256" key="2">
    <source>
        <dbReference type="ARBA" id="ARBA00022475"/>
    </source>
</evidence>
<reference evidence="8 9" key="1">
    <citation type="journal article" date="2017" name="Genome Announc.">
        <title>Complete Genome Sequences of Two Acetylene-Fermenting Pelobacter acetylenicus Strains.</title>
        <authorList>
            <person name="Sutton J.M."/>
            <person name="Baesman S.M."/>
            <person name="Fierst J.L."/>
            <person name="Poret-Peterson A.T."/>
            <person name="Oremland R.S."/>
            <person name="Dunlap D.S."/>
            <person name="Akob D.M."/>
        </authorList>
    </citation>
    <scope>NUCLEOTIDE SEQUENCE [LARGE SCALE GENOMIC DNA]</scope>
    <source>
        <strain evidence="8 9">DSM 3247</strain>
    </source>
</reference>
<protein>
    <recommendedName>
        <fullName evidence="7">Phosphatidylglycerol--prolipoprotein diacylglyceryl transferase</fullName>
        <ecNumber evidence="7">2.5.1.145</ecNumber>
    </recommendedName>
</protein>
<dbReference type="GO" id="GO:0008961">
    <property type="term" value="F:phosphatidylglycerol-prolipoprotein diacylglyceryl transferase activity"/>
    <property type="evidence" value="ECO:0007669"/>
    <property type="project" value="UniProtKB-UniRule"/>
</dbReference>
<feature type="transmembrane region" description="Helical" evidence="7">
    <location>
        <begin position="198"/>
        <end position="215"/>
    </location>
</feature>
<evidence type="ECO:0000313" key="9">
    <source>
        <dbReference type="Proteomes" id="UP000182264"/>
    </source>
</evidence>
<evidence type="ECO:0000313" key="8">
    <source>
        <dbReference type="EMBL" id="APG26379.1"/>
    </source>
</evidence>